<feature type="transmembrane region" description="Helical" evidence="6">
    <location>
        <begin position="76"/>
        <end position="100"/>
    </location>
</feature>
<feature type="transmembrane region" description="Helical" evidence="6">
    <location>
        <begin position="228"/>
        <end position="246"/>
    </location>
</feature>
<gene>
    <name evidence="8" type="ORF">AMORRO_LOCUS11973</name>
</gene>
<dbReference type="EMBL" id="CAJVPV010016456">
    <property type="protein sequence ID" value="CAG8698302.1"/>
    <property type="molecule type" value="Genomic_DNA"/>
</dbReference>
<dbReference type="PANTHER" id="PTHR22950:SF703">
    <property type="entry name" value="AMINO ACID TRANSPORTER TRANSMEMBRANE DOMAIN-CONTAINING PROTEIN"/>
    <property type="match status" value="1"/>
</dbReference>
<keyword evidence="9" id="KW-1185">Reference proteome</keyword>
<protein>
    <submittedName>
        <fullName evidence="8">8613_t:CDS:1</fullName>
    </submittedName>
</protein>
<comment type="caution">
    <text evidence="8">The sequence shown here is derived from an EMBL/GenBank/DDBJ whole genome shotgun (WGS) entry which is preliminary data.</text>
</comment>
<dbReference type="PANTHER" id="PTHR22950">
    <property type="entry name" value="AMINO ACID TRANSPORTER"/>
    <property type="match status" value="1"/>
</dbReference>
<organism evidence="8 9">
    <name type="scientific">Acaulospora morrowiae</name>
    <dbReference type="NCBI Taxonomy" id="94023"/>
    <lineage>
        <taxon>Eukaryota</taxon>
        <taxon>Fungi</taxon>
        <taxon>Fungi incertae sedis</taxon>
        <taxon>Mucoromycota</taxon>
        <taxon>Glomeromycotina</taxon>
        <taxon>Glomeromycetes</taxon>
        <taxon>Diversisporales</taxon>
        <taxon>Acaulosporaceae</taxon>
        <taxon>Acaulospora</taxon>
    </lineage>
</organism>
<reference evidence="8" key="1">
    <citation type="submission" date="2021-06" db="EMBL/GenBank/DDBJ databases">
        <authorList>
            <person name="Kallberg Y."/>
            <person name="Tangrot J."/>
            <person name="Rosling A."/>
        </authorList>
    </citation>
    <scope>NUCLEOTIDE SEQUENCE</scope>
    <source>
        <strain evidence="8">CL551</strain>
    </source>
</reference>
<feature type="transmembrane region" description="Helical" evidence="6">
    <location>
        <begin position="121"/>
        <end position="144"/>
    </location>
</feature>
<feature type="domain" description="Amino acid transporter transmembrane" evidence="7">
    <location>
        <begin position="45"/>
        <end position="432"/>
    </location>
</feature>
<evidence type="ECO:0000259" key="7">
    <source>
        <dbReference type="Pfam" id="PF01490"/>
    </source>
</evidence>
<dbReference type="GO" id="GO:0015179">
    <property type="term" value="F:L-amino acid transmembrane transporter activity"/>
    <property type="evidence" value="ECO:0007669"/>
    <property type="project" value="TreeGrafter"/>
</dbReference>
<dbReference type="OrthoDB" id="40134at2759"/>
<evidence type="ECO:0000256" key="4">
    <source>
        <dbReference type="ARBA" id="ARBA00022989"/>
    </source>
</evidence>
<dbReference type="GO" id="GO:0005774">
    <property type="term" value="C:vacuolar membrane"/>
    <property type="evidence" value="ECO:0007669"/>
    <property type="project" value="TreeGrafter"/>
</dbReference>
<dbReference type="InterPro" id="IPR013057">
    <property type="entry name" value="AA_transpt_TM"/>
</dbReference>
<comment type="similarity">
    <text evidence="2">Belongs to the amino acid/polyamine transporter 2 family.</text>
</comment>
<feature type="transmembrane region" description="Helical" evidence="6">
    <location>
        <begin position="164"/>
        <end position="181"/>
    </location>
</feature>
<proteinExistence type="inferred from homology"/>
<accession>A0A9N9HNP8</accession>
<evidence type="ECO:0000256" key="1">
    <source>
        <dbReference type="ARBA" id="ARBA00004141"/>
    </source>
</evidence>
<feature type="transmembrane region" description="Helical" evidence="6">
    <location>
        <begin position="48"/>
        <end position="70"/>
    </location>
</feature>
<feature type="transmembrane region" description="Helical" evidence="6">
    <location>
        <begin position="267"/>
        <end position="290"/>
    </location>
</feature>
<dbReference type="Pfam" id="PF01490">
    <property type="entry name" value="Aa_trans"/>
    <property type="match status" value="1"/>
</dbReference>
<feature type="transmembrane region" description="Helical" evidence="6">
    <location>
        <begin position="381"/>
        <end position="402"/>
    </location>
</feature>
<feature type="transmembrane region" description="Helical" evidence="6">
    <location>
        <begin position="188"/>
        <end position="208"/>
    </location>
</feature>
<keyword evidence="4 6" id="KW-1133">Transmembrane helix</keyword>
<keyword evidence="5 6" id="KW-0472">Membrane</keyword>
<feature type="transmembrane region" description="Helical" evidence="6">
    <location>
        <begin position="414"/>
        <end position="439"/>
    </location>
</feature>
<dbReference type="Proteomes" id="UP000789342">
    <property type="component" value="Unassembled WGS sequence"/>
</dbReference>
<sequence>MALDLESLENDISYARSTDSIDSNAPLLGAEEISRVSRHEESASGSNWAAYLNITCVVAGTGILGLPYAIKQSGWVGLSLIVLSMVISLYTSIILIKCLYYNNKTRLRSYEDIGYHAYGNFGKYFLVGIFNNTILLGVPVLFLILAGQNLDAIFEHYWNVQLGVRVWICISSALVALPFIFTKTMKEMILLSFFGAFATFFCVIAIVVLSFEDLPEVYKSKNPPTHSLISLSEFPIALATISFSYGGNSVFPQIEESMDRRKDWNKVVAAAMATCAIMYTLVSFTGYFVYGDSSLSPIFNNLPQGPLLTIASLFVTVHVLFTAPILLISFAIETEKVLKITQEYHSETVELLLRAIFRTFLMVAVTATAVFVPFFGDLMSLLGALAMCLLVFILPVVFYIKLYGFERISYLELVWGAFVMLIGMIGCVIGTIDALRALIRDFHEL</sequence>
<evidence type="ECO:0000256" key="3">
    <source>
        <dbReference type="ARBA" id="ARBA00022692"/>
    </source>
</evidence>
<evidence type="ECO:0000256" key="2">
    <source>
        <dbReference type="ARBA" id="ARBA00008066"/>
    </source>
</evidence>
<dbReference type="Gene3D" id="1.20.1740.10">
    <property type="entry name" value="Amino acid/polyamine transporter I"/>
    <property type="match status" value="1"/>
</dbReference>
<keyword evidence="3 6" id="KW-0812">Transmembrane</keyword>
<comment type="subcellular location">
    <subcellularLocation>
        <location evidence="1">Membrane</location>
        <topology evidence="1">Multi-pass membrane protein</topology>
    </subcellularLocation>
</comment>
<evidence type="ECO:0000313" key="9">
    <source>
        <dbReference type="Proteomes" id="UP000789342"/>
    </source>
</evidence>
<name>A0A9N9HNP8_9GLOM</name>
<evidence type="ECO:0000256" key="5">
    <source>
        <dbReference type="ARBA" id="ARBA00023136"/>
    </source>
</evidence>
<dbReference type="AlphaFoldDB" id="A0A9N9HNP8"/>
<evidence type="ECO:0000313" key="8">
    <source>
        <dbReference type="EMBL" id="CAG8698302.1"/>
    </source>
</evidence>
<evidence type="ECO:0000256" key="6">
    <source>
        <dbReference type="SAM" id="Phobius"/>
    </source>
</evidence>
<feature type="transmembrane region" description="Helical" evidence="6">
    <location>
        <begin position="310"/>
        <end position="330"/>
    </location>
</feature>
<feature type="transmembrane region" description="Helical" evidence="6">
    <location>
        <begin position="351"/>
        <end position="375"/>
    </location>
</feature>